<feature type="region of interest" description="Disordered" evidence="7">
    <location>
        <begin position="506"/>
        <end position="527"/>
    </location>
</feature>
<keyword evidence="3" id="KW-0678">Repressor</keyword>
<dbReference type="EMBL" id="BDSP01000050">
    <property type="protein sequence ID" value="GAX12332.1"/>
    <property type="molecule type" value="Genomic_DNA"/>
</dbReference>
<evidence type="ECO:0000256" key="6">
    <source>
        <dbReference type="ARBA" id="ARBA00023242"/>
    </source>
</evidence>
<keyword evidence="9" id="KW-0648">Protein biosynthesis</keyword>
<dbReference type="OrthoDB" id="511287at2759"/>
<dbReference type="AlphaFoldDB" id="A0A1Z5JEL4"/>
<keyword evidence="6" id="KW-0539">Nucleus</keyword>
<dbReference type="GO" id="GO:0032021">
    <property type="term" value="C:NELF complex"/>
    <property type="evidence" value="ECO:0007669"/>
    <property type="project" value="TreeGrafter"/>
</dbReference>
<comment type="subcellular location">
    <subcellularLocation>
        <location evidence="1">Nucleus</location>
    </subcellularLocation>
</comment>
<dbReference type="InParanoid" id="A0A1Z5JEL4"/>
<dbReference type="InterPro" id="IPR006942">
    <property type="entry name" value="TH1"/>
</dbReference>
<comment type="caution">
    <text evidence="9">The sequence shown here is derived from an EMBL/GenBank/DDBJ whole genome shotgun (WGS) entry which is preliminary data.</text>
</comment>
<organism evidence="9 10">
    <name type="scientific">Fistulifera solaris</name>
    <name type="common">Oleaginous diatom</name>
    <dbReference type="NCBI Taxonomy" id="1519565"/>
    <lineage>
        <taxon>Eukaryota</taxon>
        <taxon>Sar</taxon>
        <taxon>Stramenopiles</taxon>
        <taxon>Ochrophyta</taxon>
        <taxon>Bacillariophyta</taxon>
        <taxon>Bacillariophyceae</taxon>
        <taxon>Bacillariophycidae</taxon>
        <taxon>Naviculales</taxon>
        <taxon>Naviculaceae</taxon>
        <taxon>Fistulifera</taxon>
    </lineage>
</organism>
<dbReference type="SUPFAM" id="SSF51045">
    <property type="entry name" value="WW domain"/>
    <property type="match status" value="2"/>
</dbReference>
<feature type="region of interest" description="Disordered" evidence="7">
    <location>
        <begin position="66"/>
        <end position="100"/>
    </location>
</feature>
<feature type="region of interest" description="Disordered" evidence="7">
    <location>
        <begin position="175"/>
        <end position="202"/>
    </location>
</feature>
<evidence type="ECO:0000256" key="2">
    <source>
        <dbReference type="ARBA" id="ARBA00005726"/>
    </source>
</evidence>
<dbReference type="PANTHER" id="PTHR12144:SF0">
    <property type="entry name" value="NEGATIVE ELONGATION FACTOR C_D"/>
    <property type="match status" value="1"/>
</dbReference>
<feature type="compositionally biased region" description="Basic and acidic residues" evidence="7">
    <location>
        <begin position="180"/>
        <end position="199"/>
    </location>
</feature>
<feature type="domain" description="WW" evidence="8">
    <location>
        <begin position="19"/>
        <end position="46"/>
    </location>
</feature>
<dbReference type="Proteomes" id="UP000198406">
    <property type="component" value="Unassembled WGS sequence"/>
</dbReference>
<dbReference type="SMART" id="SM00456">
    <property type="entry name" value="WW"/>
    <property type="match status" value="2"/>
</dbReference>
<dbReference type="GO" id="GO:0003746">
    <property type="term" value="F:translation elongation factor activity"/>
    <property type="evidence" value="ECO:0007669"/>
    <property type="project" value="UniProtKB-KW"/>
</dbReference>
<dbReference type="GO" id="GO:0003723">
    <property type="term" value="F:RNA binding"/>
    <property type="evidence" value="ECO:0007669"/>
    <property type="project" value="TreeGrafter"/>
</dbReference>
<dbReference type="PROSITE" id="PS50020">
    <property type="entry name" value="WW_DOMAIN_2"/>
    <property type="match status" value="2"/>
</dbReference>
<dbReference type="PANTHER" id="PTHR12144">
    <property type="entry name" value="NEGATIVE ELONGATION FACTOR D"/>
    <property type="match status" value="1"/>
</dbReference>
<evidence type="ECO:0000256" key="4">
    <source>
        <dbReference type="ARBA" id="ARBA00023015"/>
    </source>
</evidence>
<keyword evidence="9" id="KW-0251">Elongation factor</keyword>
<dbReference type="InterPro" id="IPR001202">
    <property type="entry name" value="WW_dom"/>
</dbReference>
<comment type="similarity">
    <text evidence="2">Belongs to the NELF-D family.</text>
</comment>
<reference evidence="9 10" key="1">
    <citation type="journal article" date="2015" name="Plant Cell">
        <title>Oil accumulation by the oleaginous diatom Fistulifera solaris as revealed by the genome and transcriptome.</title>
        <authorList>
            <person name="Tanaka T."/>
            <person name="Maeda Y."/>
            <person name="Veluchamy A."/>
            <person name="Tanaka M."/>
            <person name="Abida H."/>
            <person name="Marechal E."/>
            <person name="Bowler C."/>
            <person name="Muto M."/>
            <person name="Sunaga Y."/>
            <person name="Tanaka M."/>
            <person name="Yoshino T."/>
            <person name="Taniguchi T."/>
            <person name="Fukuda Y."/>
            <person name="Nemoto M."/>
            <person name="Matsumoto M."/>
            <person name="Wong P.S."/>
            <person name="Aburatani S."/>
            <person name="Fujibuchi W."/>
        </authorList>
    </citation>
    <scope>NUCLEOTIDE SEQUENCE [LARGE SCALE GENOMIC DNA]</scope>
    <source>
        <strain evidence="9 10">JPCC DA0580</strain>
    </source>
</reference>
<feature type="domain" description="WW" evidence="8">
    <location>
        <begin position="99"/>
        <end position="132"/>
    </location>
</feature>
<keyword evidence="10" id="KW-1185">Reference proteome</keyword>
<evidence type="ECO:0000256" key="3">
    <source>
        <dbReference type="ARBA" id="ARBA00022491"/>
    </source>
</evidence>
<name>A0A1Z5JEL4_FISSO</name>
<evidence type="ECO:0000259" key="8">
    <source>
        <dbReference type="PROSITE" id="PS50020"/>
    </source>
</evidence>
<keyword evidence="5" id="KW-0804">Transcription</keyword>
<evidence type="ECO:0000256" key="1">
    <source>
        <dbReference type="ARBA" id="ARBA00004123"/>
    </source>
</evidence>
<dbReference type="PROSITE" id="PS01159">
    <property type="entry name" value="WW_DOMAIN_1"/>
    <property type="match status" value="2"/>
</dbReference>
<dbReference type="InterPro" id="IPR036020">
    <property type="entry name" value="WW_dom_sf"/>
</dbReference>
<sequence length="876" mass="96498">MSELTTEKTPQIESDVHDWSAYYDEEGRLYYYNSVTEESSWDPPEDGKFNPPEIVEGEETAVATTDDVNTDGANIDAQQAEATSNQQEAGDNSAEKPTEEVVSQWIAYKDEEGREYYYNSSTGETQWEKPDEHVVSAEDLEVDEETAGTEAVEGSATIVDIDRGLIDTGGESMQMEMEGDGERHGSPKEDASETAKQESQKQWVDPEVLRVQEAEAALNQTDSILEPTCIKNVAEVVRSEGGQPQKAITSLIDNYHGQTAICGLLGRWLADFRTAATSSAGTPADGPSQESTDAVREITQGVISRFVKERFSKETGDRILNLSKAEAAFLEEMMDSSRWRKLLIDLSAVHKDSAVLIYCLQAISKRGHHREIAKRVNQSDHFAVFNAMLQSELTIVGNVSVSAESDISSAVELDDLVDDLVRACCSTSYTYLYSMEMLRHLVSRALEVAGSSTGSRLNRAIRKWRALSQSLENSMIDPSAPSNASGTSHLFRKRRLDVALTMSELHQSERRRVKNDPESNEQHVVNGNGTKRKLETALLSFLRRHSVGMQLDDVVLDSLLPSGIDITSFADTGRLFVQHPVAIKALLEHLFKPGSTRVVAPVLRNKCARLLAFAVLAAEKAAGEEGGMAGDYSDEVALTRMIVQASQLCEQLETMVSFLVLLDETKSGTSPGEKLCSLALNCAAIAQGVVIWAEAFTHGTDFASSPAFPTISVSILSLLRTISVKHPFTRKRIIDVAVNFLGHSNQDISYQKVTTIKEQSIRLLIILLLEGEIPDVLGKLSHKMEQHGSSDLDASLIRYFVGGVLECARPPVSSEFVRCFGLFLKTPKCIDAVRSTYFTESNQELFREMLLSFERTASPEDTSLVITLAFAYKVAN</sequence>
<gene>
    <name evidence="9" type="ORF">FisN_1Hh265</name>
</gene>
<feature type="compositionally biased region" description="Basic and acidic residues" evidence="7">
    <location>
        <begin position="506"/>
        <end position="521"/>
    </location>
</feature>
<keyword evidence="4" id="KW-0805">Transcription regulation</keyword>
<dbReference type="Gene3D" id="2.20.70.10">
    <property type="match status" value="2"/>
</dbReference>
<accession>A0A1Z5JEL4</accession>
<dbReference type="GO" id="GO:0034244">
    <property type="term" value="P:negative regulation of transcription elongation by RNA polymerase II"/>
    <property type="evidence" value="ECO:0007669"/>
    <property type="project" value="TreeGrafter"/>
</dbReference>
<feature type="compositionally biased region" description="Polar residues" evidence="7">
    <location>
        <begin position="76"/>
        <end position="90"/>
    </location>
</feature>
<dbReference type="CDD" id="cd00201">
    <property type="entry name" value="WW"/>
    <property type="match status" value="2"/>
</dbReference>
<evidence type="ECO:0000313" key="10">
    <source>
        <dbReference type="Proteomes" id="UP000198406"/>
    </source>
</evidence>
<evidence type="ECO:0000256" key="5">
    <source>
        <dbReference type="ARBA" id="ARBA00023163"/>
    </source>
</evidence>
<evidence type="ECO:0000313" key="9">
    <source>
        <dbReference type="EMBL" id="GAX12332.1"/>
    </source>
</evidence>
<proteinExistence type="inferred from homology"/>
<dbReference type="Pfam" id="PF00397">
    <property type="entry name" value="WW"/>
    <property type="match status" value="2"/>
</dbReference>
<evidence type="ECO:0000256" key="7">
    <source>
        <dbReference type="SAM" id="MobiDB-lite"/>
    </source>
</evidence>
<protein>
    <submittedName>
        <fullName evidence="9">Negative elongation factor C/D</fullName>
    </submittedName>
</protein>
<dbReference type="Pfam" id="PF04858">
    <property type="entry name" value="TH1"/>
    <property type="match status" value="2"/>
</dbReference>